<dbReference type="Proteomes" id="UP000198960">
    <property type="component" value="Unassembled WGS sequence"/>
</dbReference>
<dbReference type="RefSeq" id="WP_091949741.1">
    <property type="nucleotide sequence ID" value="NZ_FOEE01000027.1"/>
</dbReference>
<dbReference type="EMBL" id="FOEE01000027">
    <property type="protein sequence ID" value="SEP30273.1"/>
    <property type="molecule type" value="Genomic_DNA"/>
</dbReference>
<dbReference type="OrthoDB" id="4281716at2"/>
<dbReference type="PANTHER" id="PTHR43283">
    <property type="entry name" value="BETA-LACTAMASE-RELATED"/>
    <property type="match status" value="1"/>
</dbReference>
<feature type="domain" description="Beta-lactamase-related" evidence="1">
    <location>
        <begin position="23"/>
        <end position="415"/>
    </location>
</feature>
<reference evidence="3" key="1">
    <citation type="submission" date="2016-10" db="EMBL/GenBank/DDBJ databases">
        <authorList>
            <person name="Varghese N."/>
            <person name="Submissions S."/>
        </authorList>
    </citation>
    <scope>NUCLEOTIDE SEQUENCE [LARGE SCALE GENOMIC DNA]</scope>
    <source>
        <strain evidence="3">DSM 45413</strain>
    </source>
</reference>
<dbReference type="InterPro" id="IPR012338">
    <property type="entry name" value="Beta-lactam/transpept-like"/>
</dbReference>
<dbReference type="PANTHER" id="PTHR43283:SF3">
    <property type="entry name" value="BETA-LACTAMASE FAMILY PROTEIN (AFU_ORTHOLOGUE AFUA_5G07500)"/>
    <property type="match status" value="1"/>
</dbReference>
<gene>
    <name evidence="2" type="ORF">SAMN05660991_04667</name>
</gene>
<dbReference type="SUPFAM" id="SSF56601">
    <property type="entry name" value="beta-lactamase/transpeptidase-like"/>
    <property type="match status" value="1"/>
</dbReference>
<evidence type="ECO:0000259" key="1">
    <source>
        <dbReference type="Pfam" id="PF00144"/>
    </source>
</evidence>
<dbReference type="Pfam" id="PF00144">
    <property type="entry name" value="Beta-lactamase"/>
    <property type="match status" value="1"/>
</dbReference>
<proteinExistence type="predicted"/>
<evidence type="ECO:0000313" key="2">
    <source>
        <dbReference type="EMBL" id="SEP30273.1"/>
    </source>
</evidence>
<dbReference type="Gene3D" id="3.40.710.10">
    <property type="entry name" value="DD-peptidase/beta-lactamase superfamily"/>
    <property type="match status" value="1"/>
</dbReference>
<protein>
    <submittedName>
        <fullName evidence="2">CubicO group peptidase, beta-lactamase class C family</fullName>
    </submittedName>
</protein>
<sequence length="421" mass="45265">MSDLTVDCDPAEVGFDAARLERLDRRLARYVDEGRLPGFLVTVARHGRLVHVGRAGLRDVDRGLPVEPGTRWRIYSMTKPITSVAAMSLYEEGAFALTDPISRWLPEFADTRVYVAGSAAKPVTAPQMEPIRVWHLLTHTSGLTYGFHEAHPVDAMYRAAEHGFGTPPGADSAEVCRQWAALPLVFQPGSEWNYGVSTDVLGRLVEVLAGRPLDEVFAERVFAPLGMTETSFGLRDGDDPDGLARLYGAVPRPDGGPDHGPDTTFTALDAAGAAALTKPAFLSGGGGLVSTAGDYLRFVECLRRGGDAEGGRVLGARTLAHMVRNHLPGNQDLETFGRPLHAETPLRGVGFGLGFSMVLDPVRYGVVANAGDYGWGGAASTTFYVDPVDDLTVTFYTQLLPSSTLPIRAHLRALVQQALVD</sequence>
<dbReference type="InterPro" id="IPR001466">
    <property type="entry name" value="Beta-lactam-related"/>
</dbReference>
<organism evidence="2 3">
    <name type="scientific">Trujillonella endophytica</name>
    <dbReference type="NCBI Taxonomy" id="673521"/>
    <lineage>
        <taxon>Bacteria</taxon>
        <taxon>Bacillati</taxon>
        <taxon>Actinomycetota</taxon>
        <taxon>Actinomycetes</taxon>
        <taxon>Geodermatophilales</taxon>
        <taxon>Geodermatophilaceae</taxon>
        <taxon>Trujillonella</taxon>
    </lineage>
</organism>
<evidence type="ECO:0000313" key="3">
    <source>
        <dbReference type="Proteomes" id="UP000198960"/>
    </source>
</evidence>
<dbReference type="STRING" id="673521.SAMN05660991_04667"/>
<keyword evidence="3" id="KW-1185">Reference proteome</keyword>
<name>A0A1H8WRZ6_9ACTN</name>
<dbReference type="AlphaFoldDB" id="A0A1H8WRZ6"/>
<accession>A0A1H8WRZ6</accession>
<dbReference type="InterPro" id="IPR050789">
    <property type="entry name" value="Diverse_Enzym_Activities"/>
</dbReference>